<evidence type="ECO:0000256" key="2">
    <source>
        <dbReference type="ARBA" id="ARBA00022692"/>
    </source>
</evidence>
<accession>A0ABD5X625</accession>
<evidence type="ECO:0000313" key="9">
    <source>
        <dbReference type="Proteomes" id="UP001596414"/>
    </source>
</evidence>
<feature type="transmembrane region" description="Helical" evidence="5">
    <location>
        <begin position="267"/>
        <end position="290"/>
    </location>
</feature>
<dbReference type="InterPro" id="IPR000515">
    <property type="entry name" value="MetI-like"/>
</dbReference>
<dbReference type="NCBIfam" id="TIGR02138">
    <property type="entry name" value="phosphate_pstC"/>
    <property type="match status" value="1"/>
</dbReference>
<reference evidence="8 9" key="1">
    <citation type="journal article" date="2014" name="Int. J. Syst. Evol. Microbiol.">
        <title>Complete genome sequence of Corynebacterium casei LMG S-19264T (=DSM 44701T), isolated from a smear-ripened cheese.</title>
        <authorList>
            <consortium name="US DOE Joint Genome Institute (JGI-PGF)"/>
            <person name="Walter F."/>
            <person name="Albersmeier A."/>
            <person name="Kalinowski J."/>
            <person name="Ruckert C."/>
        </authorList>
    </citation>
    <scope>NUCLEOTIDE SEQUENCE [LARGE SCALE GENOMIC DNA]</scope>
    <source>
        <strain evidence="8 9">CGMCC 4.7215</strain>
    </source>
</reference>
<feature type="transmembrane region" description="Helical" evidence="5">
    <location>
        <begin position="99"/>
        <end position="118"/>
    </location>
</feature>
<evidence type="ECO:0000256" key="5">
    <source>
        <dbReference type="RuleBase" id="RU363032"/>
    </source>
</evidence>
<comment type="caution">
    <text evidence="8">The sequence shown here is derived from an EMBL/GenBank/DDBJ whole genome shotgun (WGS) entry which is preliminary data.</text>
</comment>
<evidence type="ECO:0000256" key="4">
    <source>
        <dbReference type="ARBA" id="ARBA00023136"/>
    </source>
</evidence>
<proteinExistence type="inferred from homology"/>
<evidence type="ECO:0000256" key="1">
    <source>
        <dbReference type="ARBA" id="ARBA00004141"/>
    </source>
</evidence>
<feature type="domain" description="ABC transmembrane type-1" evidence="7">
    <location>
        <begin position="58"/>
        <end position="286"/>
    </location>
</feature>
<dbReference type="GO" id="GO:0006817">
    <property type="term" value="P:phosphate ion transport"/>
    <property type="evidence" value="ECO:0007669"/>
    <property type="project" value="UniProtKB-KW"/>
</dbReference>
<dbReference type="CDD" id="cd06261">
    <property type="entry name" value="TM_PBP2"/>
    <property type="match status" value="1"/>
</dbReference>
<dbReference type="Proteomes" id="UP001596414">
    <property type="component" value="Unassembled WGS sequence"/>
</dbReference>
<keyword evidence="3 5" id="KW-1133">Transmembrane helix</keyword>
<organism evidence="8 9">
    <name type="scientific">Halovenus rubra</name>
    <dbReference type="NCBI Taxonomy" id="869890"/>
    <lineage>
        <taxon>Archaea</taxon>
        <taxon>Methanobacteriati</taxon>
        <taxon>Methanobacteriota</taxon>
        <taxon>Stenosarchaea group</taxon>
        <taxon>Halobacteria</taxon>
        <taxon>Halobacteriales</taxon>
        <taxon>Haloarculaceae</taxon>
        <taxon>Halovenus</taxon>
    </lineage>
</organism>
<keyword evidence="6" id="KW-0592">Phosphate transport</keyword>
<dbReference type="Gene3D" id="1.10.3720.10">
    <property type="entry name" value="MetI-like"/>
    <property type="match status" value="1"/>
</dbReference>
<dbReference type="RefSeq" id="WP_267636080.1">
    <property type="nucleotide sequence ID" value="NZ_JAODIY010000001.1"/>
</dbReference>
<comment type="function">
    <text evidence="6">Part of the binding-protein-dependent transport system for phosphate; probably responsible for the translocation of the substrate across the membrane.</text>
</comment>
<comment type="caution">
    <text evidence="6">Lacks conserved residue(s) required for the propagation of feature annotation.</text>
</comment>
<dbReference type="InterPro" id="IPR035906">
    <property type="entry name" value="MetI-like_sf"/>
</dbReference>
<evidence type="ECO:0000259" key="7">
    <source>
        <dbReference type="PROSITE" id="PS50928"/>
    </source>
</evidence>
<evidence type="ECO:0000256" key="6">
    <source>
        <dbReference type="RuleBase" id="RU363054"/>
    </source>
</evidence>
<dbReference type="Pfam" id="PF00528">
    <property type="entry name" value="BPD_transp_1"/>
    <property type="match status" value="1"/>
</dbReference>
<dbReference type="PANTHER" id="PTHR42727">
    <property type="entry name" value="PHOSPHATE TRANSPORT SYSTEM PERMEASE PROTEIN"/>
    <property type="match status" value="1"/>
</dbReference>
<protein>
    <recommendedName>
        <fullName evidence="6">Phosphate transport system permease protein</fullName>
    </recommendedName>
</protein>
<evidence type="ECO:0000313" key="8">
    <source>
        <dbReference type="EMBL" id="MFC7126427.1"/>
    </source>
</evidence>
<keyword evidence="6" id="KW-1003">Cell membrane</keyword>
<dbReference type="GO" id="GO:0005886">
    <property type="term" value="C:plasma membrane"/>
    <property type="evidence" value="ECO:0007669"/>
    <property type="project" value="UniProtKB-SubCell"/>
</dbReference>
<keyword evidence="5" id="KW-0813">Transport</keyword>
<keyword evidence="4 5" id="KW-0472">Membrane</keyword>
<name>A0ABD5X625_9EURY</name>
<dbReference type="PANTHER" id="PTHR42727:SF1">
    <property type="entry name" value="PHOSPHATE TRANSPORT SYSTEM PERMEASE"/>
    <property type="match status" value="1"/>
</dbReference>
<dbReference type="PROSITE" id="PS50928">
    <property type="entry name" value="ABC_TM1"/>
    <property type="match status" value="1"/>
</dbReference>
<dbReference type="InterPro" id="IPR011864">
    <property type="entry name" value="Phosphate_PstC"/>
</dbReference>
<evidence type="ECO:0000256" key="3">
    <source>
        <dbReference type="ARBA" id="ARBA00022989"/>
    </source>
</evidence>
<sequence>MLVCAAVTLLTTVAIAFTLLHDTISFVQEYPIVDFLTGLEWSPNPAGGELLFGIVPLLFGTIVVTITSAFIALPIGTLTAIYLSEYASTRKRAILKPMLEILAGIPTVVYGYFALVYITPALQATLFPSMSTFNALSASLMVGIMVIPMVSSISEDAMSAVPDELRQAGYGLGATKFEVSTGVVVPASISGIVSSYILAISRAIGETMIVVVAMGSNATLPTVREGLFNIPFIHPGDVLLEQGMTITVAMVNIVGGDLVGGTIPYDAMFALGLFLFITTLIMNIISDIIAERYREEY</sequence>
<dbReference type="SUPFAM" id="SSF161098">
    <property type="entry name" value="MetI-like"/>
    <property type="match status" value="1"/>
</dbReference>
<comment type="similarity">
    <text evidence="6">Belongs to the binding-protein-dependent transport system permease family. CysTW subfamily.</text>
</comment>
<keyword evidence="2 5" id="KW-0812">Transmembrane</keyword>
<feature type="transmembrane region" description="Helical" evidence="5">
    <location>
        <begin position="130"/>
        <end position="150"/>
    </location>
</feature>
<dbReference type="EMBL" id="JBHSZQ010000020">
    <property type="protein sequence ID" value="MFC7126427.1"/>
    <property type="molecule type" value="Genomic_DNA"/>
</dbReference>
<feature type="transmembrane region" description="Helical" evidence="5">
    <location>
        <begin position="51"/>
        <end position="78"/>
    </location>
</feature>
<dbReference type="AlphaFoldDB" id="A0ABD5X625"/>
<gene>
    <name evidence="8" type="primary">pstC</name>
    <name evidence="8" type="ORF">ACFQJ7_10330</name>
</gene>
<comment type="subcellular location">
    <subcellularLocation>
        <location evidence="5">Cell membrane</location>
        <topology evidence="5">Multi-pass membrane protein</topology>
    </subcellularLocation>
    <subcellularLocation>
        <location evidence="1">Membrane</location>
        <topology evidence="1">Multi-pass membrane protein</topology>
    </subcellularLocation>
</comment>